<dbReference type="EMBL" id="CACRXK020021415">
    <property type="protein sequence ID" value="CAB4035836.1"/>
    <property type="molecule type" value="Genomic_DNA"/>
</dbReference>
<evidence type="ECO:0000256" key="1">
    <source>
        <dbReference type="SAM" id="MobiDB-lite"/>
    </source>
</evidence>
<evidence type="ECO:0000313" key="3">
    <source>
        <dbReference type="Proteomes" id="UP001152795"/>
    </source>
</evidence>
<protein>
    <submittedName>
        <fullName evidence="2">Uncharacterized protein</fullName>
    </submittedName>
</protein>
<proteinExistence type="predicted"/>
<feature type="region of interest" description="Disordered" evidence="1">
    <location>
        <begin position="1"/>
        <end position="29"/>
    </location>
</feature>
<evidence type="ECO:0000313" key="2">
    <source>
        <dbReference type="EMBL" id="CAB4035836.1"/>
    </source>
</evidence>
<feature type="compositionally biased region" description="Polar residues" evidence="1">
    <location>
        <begin position="8"/>
        <end position="17"/>
    </location>
</feature>
<dbReference type="OrthoDB" id="8039770at2759"/>
<gene>
    <name evidence="2" type="ORF">PACLA_8A046168</name>
</gene>
<keyword evidence="3" id="KW-1185">Reference proteome</keyword>
<dbReference type="AlphaFoldDB" id="A0A6S7JSS1"/>
<accession>A0A6S7JSS1</accession>
<name>A0A6S7JSS1_PARCT</name>
<dbReference type="Proteomes" id="UP001152795">
    <property type="component" value="Unassembled WGS sequence"/>
</dbReference>
<reference evidence="2" key="1">
    <citation type="submission" date="2020-04" db="EMBL/GenBank/DDBJ databases">
        <authorList>
            <person name="Alioto T."/>
            <person name="Alioto T."/>
            <person name="Gomez Garrido J."/>
        </authorList>
    </citation>
    <scope>NUCLEOTIDE SEQUENCE</scope>
    <source>
        <strain evidence="2">A484AB</strain>
    </source>
</reference>
<organism evidence="2 3">
    <name type="scientific">Paramuricea clavata</name>
    <name type="common">Red gorgonian</name>
    <name type="synonym">Violescent sea-whip</name>
    <dbReference type="NCBI Taxonomy" id="317549"/>
    <lineage>
        <taxon>Eukaryota</taxon>
        <taxon>Metazoa</taxon>
        <taxon>Cnidaria</taxon>
        <taxon>Anthozoa</taxon>
        <taxon>Octocorallia</taxon>
        <taxon>Malacalcyonacea</taxon>
        <taxon>Plexauridae</taxon>
        <taxon>Paramuricea</taxon>
    </lineage>
</organism>
<comment type="caution">
    <text evidence="2">The sequence shown here is derived from an EMBL/GenBank/DDBJ whole genome shotgun (WGS) entry which is preliminary data.</text>
</comment>
<sequence length="132" mass="15122">MSVEEESTTNINVQSVNIPPPPEFNPDSEVGASLATRWITWIEDFEMFLTASGIKDETQKRALLLYQAGSRVREIFRQLTDTGNANDYKTAKDKLREYFEPQKTDDTKCSDSAKPNKSQMKPWTSFIRGYEC</sequence>